<feature type="compositionally biased region" description="Low complexity" evidence="1">
    <location>
        <begin position="181"/>
        <end position="193"/>
    </location>
</feature>
<feature type="compositionally biased region" description="Polar residues" evidence="1">
    <location>
        <begin position="148"/>
        <end position="159"/>
    </location>
</feature>
<feature type="region of interest" description="Disordered" evidence="1">
    <location>
        <begin position="67"/>
        <end position="123"/>
    </location>
</feature>
<gene>
    <name evidence="3" type="ORF">BCR33DRAFT_769531</name>
</gene>
<dbReference type="PROSITE" id="PS50020">
    <property type="entry name" value="WW_DOMAIN_2"/>
    <property type="match status" value="1"/>
</dbReference>
<evidence type="ECO:0000313" key="4">
    <source>
        <dbReference type="Proteomes" id="UP000193642"/>
    </source>
</evidence>
<dbReference type="SMART" id="SM00456">
    <property type="entry name" value="WW"/>
    <property type="match status" value="1"/>
</dbReference>
<sequence>MASQSNDRGIWQDMSHLQRFGAEVAVVGAGYLAYDQWRKHNNKQHSAQSENEYKQYTATFNQSQAAPWLQPGGGVQQQQYPQQGYQQQGYQQQQQGQGYNQGYNQQQQPVGPPPNIQGQLPPGWEIKYSTQYQTNFYHNIQTGENTWTFPTASTASSQPQGPPPGYNAPQVQVPQGPPPQQNWQQPQGQGQYQVPPAIQNLQPQQQQQQGGLVGTWQNMSHLQRFGTEVAVAGAGYLAYEAWLKHSGKQHSREAEAQYQNYTRGI</sequence>
<organism evidence="3 4">
    <name type="scientific">Rhizoclosmatium globosum</name>
    <dbReference type="NCBI Taxonomy" id="329046"/>
    <lineage>
        <taxon>Eukaryota</taxon>
        <taxon>Fungi</taxon>
        <taxon>Fungi incertae sedis</taxon>
        <taxon>Chytridiomycota</taxon>
        <taxon>Chytridiomycota incertae sedis</taxon>
        <taxon>Chytridiomycetes</taxon>
        <taxon>Chytridiales</taxon>
        <taxon>Chytriomycetaceae</taxon>
        <taxon>Rhizoclosmatium</taxon>
    </lineage>
</organism>
<accession>A0A1Y2BV36</accession>
<proteinExistence type="predicted"/>
<dbReference type="CDD" id="cd00201">
    <property type="entry name" value="WW"/>
    <property type="match status" value="1"/>
</dbReference>
<dbReference type="Proteomes" id="UP000193642">
    <property type="component" value="Unassembled WGS sequence"/>
</dbReference>
<dbReference type="SUPFAM" id="SSF51045">
    <property type="entry name" value="WW domain"/>
    <property type="match status" value="1"/>
</dbReference>
<protein>
    <recommendedName>
        <fullName evidence="2">WW domain-containing protein</fullName>
    </recommendedName>
</protein>
<dbReference type="PROSITE" id="PS01159">
    <property type="entry name" value="WW_DOMAIN_1"/>
    <property type="match status" value="1"/>
</dbReference>
<dbReference type="InterPro" id="IPR001202">
    <property type="entry name" value="WW_dom"/>
</dbReference>
<comment type="caution">
    <text evidence="3">The sequence shown here is derived from an EMBL/GenBank/DDBJ whole genome shotgun (WGS) entry which is preliminary data.</text>
</comment>
<feature type="region of interest" description="Disordered" evidence="1">
    <location>
        <begin position="148"/>
        <end position="193"/>
    </location>
</feature>
<dbReference type="InterPro" id="IPR036020">
    <property type="entry name" value="WW_dom_sf"/>
</dbReference>
<evidence type="ECO:0000256" key="1">
    <source>
        <dbReference type="SAM" id="MobiDB-lite"/>
    </source>
</evidence>
<name>A0A1Y2BV36_9FUNG</name>
<feature type="domain" description="WW" evidence="2">
    <location>
        <begin position="118"/>
        <end position="152"/>
    </location>
</feature>
<evidence type="ECO:0000259" key="2">
    <source>
        <dbReference type="PROSITE" id="PS50020"/>
    </source>
</evidence>
<dbReference type="AlphaFoldDB" id="A0A1Y2BV36"/>
<dbReference type="Gene3D" id="2.20.70.10">
    <property type="match status" value="1"/>
</dbReference>
<feature type="compositionally biased region" description="Low complexity" evidence="1">
    <location>
        <begin position="76"/>
        <end position="109"/>
    </location>
</feature>
<dbReference type="EMBL" id="MCGO01000047">
    <property type="protein sequence ID" value="ORY37955.1"/>
    <property type="molecule type" value="Genomic_DNA"/>
</dbReference>
<dbReference type="OrthoDB" id="2136615at2759"/>
<reference evidence="3 4" key="1">
    <citation type="submission" date="2016-07" db="EMBL/GenBank/DDBJ databases">
        <title>Pervasive Adenine N6-methylation of Active Genes in Fungi.</title>
        <authorList>
            <consortium name="DOE Joint Genome Institute"/>
            <person name="Mondo S.J."/>
            <person name="Dannebaum R.O."/>
            <person name="Kuo R.C."/>
            <person name="Labutti K."/>
            <person name="Haridas S."/>
            <person name="Kuo A."/>
            <person name="Salamov A."/>
            <person name="Ahrendt S.R."/>
            <person name="Lipzen A."/>
            <person name="Sullivan W."/>
            <person name="Andreopoulos W.B."/>
            <person name="Clum A."/>
            <person name="Lindquist E."/>
            <person name="Daum C."/>
            <person name="Ramamoorthy G.K."/>
            <person name="Gryganskyi A."/>
            <person name="Culley D."/>
            <person name="Magnuson J.K."/>
            <person name="James T.Y."/>
            <person name="O'Malley M.A."/>
            <person name="Stajich J.E."/>
            <person name="Spatafora J.W."/>
            <person name="Visel A."/>
            <person name="Grigoriev I.V."/>
        </authorList>
    </citation>
    <scope>NUCLEOTIDE SEQUENCE [LARGE SCALE GENOMIC DNA]</scope>
    <source>
        <strain evidence="3 4">JEL800</strain>
    </source>
</reference>
<evidence type="ECO:0000313" key="3">
    <source>
        <dbReference type="EMBL" id="ORY37955.1"/>
    </source>
</evidence>
<keyword evidence="4" id="KW-1185">Reference proteome</keyword>